<proteinExistence type="predicted"/>
<dbReference type="InterPro" id="IPR029068">
    <property type="entry name" value="Glyas_Bleomycin-R_OHBP_Dase"/>
</dbReference>
<dbReference type="Pfam" id="PF18029">
    <property type="entry name" value="Glyoxalase_6"/>
    <property type="match status" value="1"/>
</dbReference>
<feature type="domain" description="VOC" evidence="1">
    <location>
        <begin position="9"/>
        <end position="112"/>
    </location>
</feature>
<evidence type="ECO:0000259" key="1">
    <source>
        <dbReference type="PROSITE" id="PS51819"/>
    </source>
</evidence>
<dbReference type="Proteomes" id="UP000336646">
    <property type="component" value="Unassembled WGS sequence"/>
</dbReference>
<dbReference type="InterPro" id="IPR037523">
    <property type="entry name" value="VOC_core"/>
</dbReference>
<dbReference type="SUPFAM" id="SSF54593">
    <property type="entry name" value="Glyoxalase/Bleomycin resistance protein/Dihydroxybiphenyl dioxygenase"/>
    <property type="match status" value="2"/>
</dbReference>
<dbReference type="PROSITE" id="PS51819">
    <property type="entry name" value="VOC"/>
    <property type="match status" value="1"/>
</dbReference>
<comment type="caution">
    <text evidence="2">The sequence shown here is derived from an EMBL/GenBank/DDBJ whole genome shotgun (WGS) entry which is preliminary data.</text>
</comment>
<dbReference type="Gene3D" id="3.10.180.10">
    <property type="entry name" value="2,3-Dihydroxybiphenyl 1,2-Dioxygenase, domain 1"/>
    <property type="match status" value="2"/>
</dbReference>
<name>A0A6C1TXA9_9CORY</name>
<evidence type="ECO:0000313" key="3">
    <source>
        <dbReference type="Proteomes" id="UP000336646"/>
    </source>
</evidence>
<accession>A0A6C1TXA9</accession>
<dbReference type="EMBL" id="RXIR01000008">
    <property type="protein sequence ID" value="TVS28925.1"/>
    <property type="molecule type" value="Genomic_DNA"/>
</dbReference>
<dbReference type="InterPro" id="IPR041581">
    <property type="entry name" value="Glyoxalase_6"/>
</dbReference>
<dbReference type="GeneID" id="74901446"/>
<dbReference type="PANTHER" id="PTHR33993:SF14">
    <property type="entry name" value="GB|AAF24581.1"/>
    <property type="match status" value="1"/>
</dbReference>
<organism evidence="2 3">
    <name type="scientific">Corynebacterium sanguinis</name>
    <dbReference type="NCBI Taxonomy" id="2594913"/>
    <lineage>
        <taxon>Bacteria</taxon>
        <taxon>Bacillati</taxon>
        <taxon>Actinomycetota</taxon>
        <taxon>Actinomycetes</taxon>
        <taxon>Mycobacteriales</taxon>
        <taxon>Corynebacteriaceae</taxon>
        <taxon>Corynebacterium</taxon>
    </lineage>
</organism>
<protein>
    <submittedName>
        <fullName evidence="2">VOC family protein</fullName>
    </submittedName>
</protein>
<dbReference type="RefSeq" id="WP_144317570.1">
    <property type="nucleotide sequence ID" value="NZ_CP038157.1"/>
</dbReference>
<dbReference type="InterPro" id="IPR052164">
    <property type="entry name" value="Anthracycline_SecMetBiosynth"/>
</dbReference>
<dbReference type="PANTHER" id="PTHR33993">
    <property type="entry name" value="GLYOXALASE-RELATED"/>
    <property type="match status" value="1"/>
</dbReference>
<dbReference type="OrthoDB" id="9793039at2"/>
<sequence>MPAFQALEGMPYWQDLLTSDLRKSSYFYSKLLDWEVSQDSYAVARMQGLPIAGFVPQEENGWVVYFLTRDVDGITRAVQQRGGTVLATAEVSLGRMALCADPAGAVFGVIHPAGEDQFVAAGEPGTPVWYEYIGAEESLIDFYADLFDWQVNRSEGYYTATVEGAAVLGMRVDDIEQGFWGVYLGVDNVARASRGVAELGGEVLIAPHMSPFGPLTVIADSTGATVTLCEIDPPVADDEVGEADSVLDL</sequence>
<gene>
    <name evidence="2" type="ORF">EKI59_04995</name>
</gene>
<evidence type="ECO:0000313" key="2">
    <source>
        <dbReference type="EMBL" id="TVS28925.1"/>
    </source>
</evidence>
<dbReference type="AlphaFoldDB" id="A0A6C1TXA9"/>
<reference evidence="2 3" key="1">
    <citation type="submission" date="2018-12" db="EMBL/GenBank/DDBJ databases">
        <title>Corynebacterium sanguinis sp. nov., a clinically-associated and environmental corynebacterium.</title>
        <authorList>
            <person name="Gonzales-Siles L."/>
            <person name="Jaen-Luchoro D."/>
            <person name="Cardew S."/>
            <person name="Inganas E."/>
            <person name="Ohlen M."/>
            <person name="Jensie-Markopolous S."/>
            <person name="Pinyeiro-Iglesias B."/>
            <person name="Molin K."/>
            <person name="Skovbjerg S."/>
            <person name="Svensson-Stadler L."/>
            <person name="Funke G."/>
            <person name="Moore E.R.B."/>
        </authorList>
    </citation>
    <scope>NUCLEOTIDE SEQUENCE [LARGE SCALE GENOMIC DNA]</scope>
    <source>
        <strain evidence="2 3">58734</strain>
    </source>
</reference>
<dbReference type="CDD" id="cd07247">
    <property type="entry name" value="SgaA_N_like"/>
    <property type="match status" value="1"/>
</dbReference>